<accession>A0A0F9TF82</accession>
<dbReference type="AlphaFoldDB" id="A0A0F9TF82"/>
<protein>
    <recommendedName>
        <fullName evidence="1">LexA repressor DNA-binding domain-containing protein</fullName>
    </recommendedName>
</protein>
<reference evidence="2" key="1">
    <citation type="journal article" date="2015" name="Nature">
        <title>Complex archaea that bridge the gap between prokaryotes and eukaryotes.</title>
        <authorList>
            <person name="Spang A."/>
            <person name="Saw J.H."/>
            <person name="Jorgensen S.L."/>
            <person name="Zaremba-Niedzwiedzka K."/>
            <person name="Martijn J."/>
            <person name="Lind A.E."/>
            <person name="van Eijk R."/>
            <person name="Schleper C."/>
            <person name="Guy L."/>
            <person name="Ettema T.J."/>
        </authorList>
    </citation>
    <scope>NUCLEOTIDE SEQUENCE</scope>
</reference>
<dbReference type="Pfam" id="PF01726">
    <property type="entry name" value="LexA_DNA_bind"/>
    <property type="match status" value="1"/>
</dbReference>
<sequence>MNLLDHIKSHILSHGYPPSIRELRDLTGAASTNTIWRALRKLEASSDITVEKGQSRAIRLNGYHLFLIEKGIGAFAKYNSAIQNIISEEIFDA</sequence>
<dbReference type="GO" id="GO:0004252">
    <property type="term" value="F:serine-type endopeptidase activity"/>
    <property type="evidence" value="ECO:0007669"/>
    <property type="project" value="InterPro"/>
</dbReference>
<proteinExistence type="predicted"/>
<dbReference type="EMBL" id="LAZR01001261">
    <property type="protein sequence ID" value="KKN47721.1"/>
    <property type="molecule type" value="Genomic_DNA"/>
</dbReference>
<organism evidence="2">
    <name type="scientific">marine sediment metagenome</name>
    <dbReference type="NCBI Taxonomy" id="412755"/>
    <lineage>
        <taxon>unclassified sequences</taxon>
        <taxon>metagenomes</taxon>
        <taxon>ecological metagenomes</taxon>
    </lineage>
</organism>
<dbReference type="SUPFAM" id="SSF46785">
    <property type="entry name" value="Winged helix' DNA-binding domain"/>
    <property type="match status" value="1"/>
</dbReference>
<comment type="caution">
    <text evidence="2">The sequence shown here is derived from an EMBL/GenBank/DDBJ whole genome shotgun (WGS) entry which is preliminary data.</text>
</comment>
<evidence type="ECO:0000259" key="1">
    <source>
        <dbReference type="Pfam" id="PF01726"/>
    </source>
</evidence>
<gene>
    <name evidence="2" type="ORF">LCGC14_0660440</name>
</gene>
<name>A0A0F9TF82_9ZZZZ</name>
<dbReference type="Gene3D" id="1.10.10.10">
    <property type="entry name" value="Winged helix-like DNA-binding domain superfamily/Winged helix DNA-binding domain"/>
    <property type="match status" value="1"/>
</dbReference>
<dbReference type="GO" id="GO:0006508">
    <property type="term" value="P:proteolysis"/>
    <property type="evidence" value="ECO:0007669"/>
    <property type="project" value="InterPro"/>
</dbReference>
<evidence type="ECO:0000313" key="2">
    <source>
        <dbReference type="EMBL" id="KKN47721.1"/>
    </source>
</evidence>
<feature type="domain" description="LexA repressor DNA-binding" evidence="1">
    <location>
        <begin position="2"/>
        <end position="57"/>
    </location>
</feature>
<dbReference type="InterPro" id="IPR036390">
    <property type="entry name" value="WH_DNA-bd_sf"/>
</dbReference>
<dbReference type="InterPro" id="IPR006199">
    <property type="entry name" value="LexA_DNA-bd_dom"/>
</dbReference>
<dbReference type="InterPro" id="IPR036388">
    <property type="entry name" value="WH-like_DNA-bd_sf"/>
</dbReference>